<dbReference type="InterPro" id="IPR011047">
    <property type="entry name" value="Quinoprotein_ADH-like_sf"/>
</dbReference>
<gene>
    <name evidence="3" type="ORF">SEMRO_1711_G292860.1</name>
</gene>
<comment type="caution">
    <text evidence="3">The sequence shown here is derived from an EMBL/GenBank/DDBJ whole genome shotgun (WGS) entry which is preliminary data.</text>
</comment>
<dbReference type="SUPFAM" id="SSF50998">
    <property type="entry name" value="Quinoprotein alcohol dehydrogenase-like"/>
    <property type="match status" value="1"/>
</dbReference>
<feature type="region of interest" description="Disordered" evidence="1">
    <location>
        <begin position="467"/>
        <end position="517"/>
    </location>
</feature>
<feature type="signal peptide" evidence="2">
    <location>
        <begin position="1"/>
        <end position="18"/>
    </location>
</feature>
<evidence type="ECO:0000313" key="3">
    <source>
        <dbReference type="EMBL" id="CAB9525684.1"/>
    </source>
</evidence>
<dbReference type="Proteomes" id="UP001153069">
    <property type="component" value="Unassembled WGS sequence"/>
</dbReference>
<name>A0A9N8ETC9_9STRA</name>
<dbReference type="InterPro" id="IPR015943">
    <property type="entry name" value="WD40/YVTN_repeat-like_dom_sf"/>
</dbReference>
<dbReference type="AlphaFoldDB" id="A0A9N8ETC9"/>
<keyword evidence="2" id="KW-0732">Signal</keyword>
<evidence type="ECO:0000256" key="1">
    <source>
        <dbReference type="SAM" id="MobiDB-lite"/>
    </source>
</evidence>
<organism evidence="3 4">
    <name type="scientific">Seminavis robusta</name>
    <dbReference type="NCBI Taxonomy" id="568900"/>
    <lineage>
        <taxon>Eukaryota</taxon>
        <taxon>Sar</taxon>
        <taxon>Stramenopiles</taxon>
        <taxon>Ochrophyta</taxon>
        <taxon>Bacillariophyta</taxon>
        <taxon>Bacillariophyceae</taxon>
        <taxon>Bacillariophycidae</taxon>
        <taxon>Naviculales</taxon>
        <taxon>Naviculaceae</taxon>
        <taxon>Seminavis</taxon>
    </lineage>
</organism>
<protein>
    <submittedName>
        <fullName evidence="3">Uncharacterized protein</fullName>
    </submittedName>
</protein>
<proteinExistence type="predicted"/>
<evidence type="ECO:0000256" key="2">
    <source>
        <dbReference type="SAM" id="SignalP"/>
    </source>
</evidence>
<dbReference type="OrthoDB" id="39715at2759"/>
<accession>A0A9N8ETC9</accession>
<keyword evidence="4" id="KW-1185">Reference proteome</keyword>
<feature type="chain" id="PRO_5040205459" evidence="2">
    <location>
        <begin position="19"/>
        <end position="552"/>
    </location>
</feature>
<reference evidence="3" key="1">
    <citation type="submission" date="2020-06" db="EMBL/GenBank/DDBJ databases">
        <authorList>
            <consortium name="Plant Systems Biology data submission"/>
        </authorList>
    </citation>
    <scope>NUCLEOTIDE SEQUENCE</scope>
    <source>
        <strain evidence="3">D6</strain>
    </source>
</reference>
<feature type="compositionally biased region" description="Polar residues" evidence="1">
    <location>
        <begin position="486"/>
        <end position="509"/>
    </location>
</feature>
<dbReference type="Gene3D" id="2.130.10.10">
    <property type="entry name" value="YVTN repeat-like/Quinoprotein amine dehydrogenase"/>
    <property type="match status" value="1"/>
</dbReference>
<dbReference type="EMBL" id="CAICTM010001709">
    <property type="protein sequence ID" value="CAB9525684.1"/>
    <property type="molecule type" value="Genomic_DNA"/>
</dbReference>
<feature type="compositionally biased region" description="Low complexity" evidence="1">
    <location>
        <begin position="470"/>
        <end position="485"/>
    </location>
</feature>
<sequence length="552" mass="60051">MFSFKSIMLLLTAALSHGQSTDLSYLQSPKLMWETQVDGILDGNGVSTSPDDAITVVTQTSGKITAFDTHTGAKLWTYAPPRNGDYPLSCQGGGTFSTKGFEDFIVYSVVDNPNGPRDTFTRVVSLSFDGSVNWISAPLEGAAAGSPLASFDGRYVFLTHNSNVMQVGHFSVLDSFGATNETAVLPLYSEFNTTSAFSPPGIYHRPEEGYYDGGQGNTNDIVLWSHAPNPAEDRVGFGAAFVFQFPLGYVAPNQPVSIGRQSDQNPSGVDGFDANTGRRLFWIILGDQTRDWQAVSAPVLTNLGRSLYWSVSRSQFRAWVGQAGTSSARFNRGKTAGPQFSRGSPRYAACPNTPALSSSTTQPMVFAGTASTEFVKMNYLLDEEVVRNTTSFVSARAVVSPDDKFVYYTEFSGTLHQASTEDLEDTWNITNLGVLNGEFAMTKDGSMIIVGDVTGYVMAYQVASMPTPSPTASPTANPTAIPAPNHNQPRGSVRQQEQPRLSPLQTQPRSQHDPPFSCQCQRCRNSHYQRLIRPVYGPVSSLPGFLFLRFSH</sequence>
<evidence type="ECO:0000313" key="4">
    <source>
        <dbReference type="Proteomes" id="UP001153069"/>
    </source>
</evidence>